<evidence type="ECO:0000313" key="3">
    <source>
        <dbReference type="EMBL" id="CAD6493958.1"/>
    </source>
</evidence>
<evidence type="ECO:0000256" key="1">
    <source>
        <dbReference type="ARBA" id="ARBA00022747"/>
    </source>
</evidence>
<dbReference type="InterPro" id="IPR038333">
    <property type="entry name" value="T1MK-like_N_sf"/>
</dbReference>
<accession>A0A811TDZ2</accession>
<dbReference type="PANTHER" id="PTHR42998:SF1">
    <property type="entry name" value="TYPE I RESTRICTION ENZYME HINDI METHYLASE SUBUNIT"/>
    <property type="match status" value="1"/>
</dbReference>
<dbReference type="InterPro" id="IPR022749">
    <property type="entry name" value="D12N6_MeTrfase_N"/>
</dbReference>
<name>A0A811TDZ2_9EURY</name>
<dbReference type="EMBL" id="CAJHIP010000037">
    <property type="protein sequence ID" value="CAD6493958.1"/>
    <property type="molecule type" value="Genomic_DNA"/>
</dbReference>
<evidence type="ECO:0000259" key="2">
    <source>
        <dbReference type="Pfam" id="PF12161"/>
    </source>
</evidence>
<reference evidence="3" key="1">
    <citation type="submission" date="2020-10" db="EMBL/GenBank/DDBJ databases">
        <authorList>
            <person name="Hahn C.J."/>
            <person name="Laso-Perez R."/>
            <person name="Vulcano F."/>
            <person name="Vaziourakis K.-M."/>
            <person name="Stokke R."/>
            <person name="Steen I.H."/>
            <person name="Teske A."/>
            <person name="Boetius A."/>
            <person name="Liebeke M."/>
            <person name="Amann R."/>
            <person name="Knittel K."/>
        </authorList>
    </citation>
    <scope>NUCLEOTIDE SEQUENCE</scope>
    <source>
        <strain evidence="3">Gfbio:e3339647-f889-4370-9287-4fb5cb688e4c:AG394J04_GoMArc1</strain>
    </source>
</reference>
<gene>
    <name evidence="3" type="ORF">FFODKBPE_00600</name>
</gene>
<dbReference type="InterPro" id="IPR029063">
    <property type="entry name" value="SAM-dependent_MTases_sf"/>
</dbReference>
<organism evidence="3 4">
    <name type="scientific">Candidatus Argoarchaeum ethanivorans</name>
    <dbReference type="NCBI Taxonomy" id="2608793"/>
    <lineage>
        <taxon>Archaea</taxon>
        <taxon>Methanobacteriati</taxon>
        <taxon>Methanobacteriota</taxon>
        <taxon>Stenosarchaea group</taxon>
        <taxon>Methanomicrobia</taxon>
        <taxon>Methanosarcinales</taxon>
        <taxon>Methanosarcinales incertae sedis</taxon>
        <taxon>GOM Arc I cluster</taxon>
        <taxon>Candidatus Argoarchaeum</taxon>
    </lineage>
</organism>
<dbReference type="InterPro" id="IPR052916">
    <property type="entry name" value="Type-I_RE_MTase_Subunit"/>
</dbReference>
<dbReference type="Proteomes" id="UP000603056">
    <property type="component" value="Unassembled WGS sequence"/>
</dbReference>
<dbReference type="GO" id="GO:0009307">
    <property type="term" value="P:DNA restriction-modification system"/>
    <property type="evidence" value="ECO:0007669"/>
    <property type="project" value="UniProtKB-KW"/>
</dbReference>
<feature type="domain" description="N6 adenine-specific DNA methyltransferase N-terminal" evidence="2">
    <location>
        <begin position="11"/>
        <end position="99"/>
    </location>
</feature>
<dbReference type="PANTHER" id="PTHR42998">
    <property type="entry name" value="TYPE I RESTRICTION ENZYME HINDVIIP M PROTEIN-RELATED"/>
    <property type="match status" value="1"/>
</dbReference>
<dbReference type="Gene3D" id="1.20.1260.30">
    <property type="match status" value="1"/>
</dbReference>
<keyword evidence="1" id="KW-0680">Restriction system</keyword>
<proteinExistence type="predicted"/>
<protein>
    <recommendedName>
        <fullName evidence="2">N6 adenine-specific DNA methyltransferase N-terminal domain-containing protein</fullName>
    </recommendedName>
</protein>
<dbReference type="Pfam" id="PF12161">
    <property type="entry name" value="HsdM_N"/>
    <property type="match status" value="1"/>
</dbReference>
<comment type="caution">
    <text evidence="3">The sequence shown here is derived from an EMBL/GenBank/DDBJ whole genome shotgun (WGS) entry which is preliminary data.</text>
</comment>
<dbReference type="SUPFAM" id="SSF53335">
    <property type="entry name" value="S-adenosyl-L-methionine-dependent methyltransferases"/>
    <property type="match status" value="1"/>
</dbReference>
<evidence type="ECO:0000313" key="4">
    <source>
        <dbReference type="Proteomes" id="UP000603056"/>
    </source>
</evidence>
<dbReference type="AlphaFoldDB" id="A0A811TDZ2"/>
<sequence>MSNNGAHLGFEQKLWKAADKLRSNMDAAEYKHVVLGSIFLKYISDSFEERHEQLQEQVSEWADPEERDEYSMENIFWVPGKARWSYLQKNAKQPEIGKIILT</sequence>